<evidence type="ECO:0000256" key="2">
    <source>
        <dbReference type="SAM" id="MobiDB-lite"/>
    </source>
</evidence>
<feature type="transmembrane region" description="Helical" evidence="3">
    <location>
        <begin position="404"/>
        <end position="421"/>
    </location>
</feature>
<organism evidence="4 5">
    <name type="scientific">Burkholderia multivorans</name>
    <dbReference type="NCBI Taxonomy" id="87883"/>
    <lineage>
        <taxon>Bacteria</taxon>
        <taxon>Pseudomonadati</taxon>
        <taxon>Pseudomonadota</taxon>
        <taxon>Betaproteobacteria</taxon>
        <taxon>Burkholderiales</taxon>
        <taxon>Burkholderiaceae</taxon>
        <taxon>Burkholderia</taxon>
        <taxon>Burkholderia cepacia complex</taxon>
    </lineage>
</organism>
<sequence length="488" mass="50197">MTESVTTPRSRSRSDRSSTRARERSAAASRSVSAADAQPERVAAGDAARDERTLDLFGDPVLAPHDDVSASGPSSRDDDARVSASAQERGGDSEGDSARQATLDGFEAEAAVATVAGAGEAIAPTIAAAHDEDRDGMTADGQTTAVHVSDGVASDETVAKTTEPIPAAEAGANDAAANRDVDAPVAHAGTRVLDDVAASDVAATRVSDTAARNDESAPNADNVTPAGDTHELAQRNPASVVDDASVATAIAPTIAEAGVAAVSAAADAIPSTQRAEIAADATRAAPAPRRRSEPSAPKARRAASASARRAKDDVPEEPAATVAATAPADSQPAPDKRSSAERGADGSAPPESAATFVTKPSIDTSPAAPDARGLVSSDRLAALQADVTRLTYAADREKRRVNRLLLALAIVVLATLVALIMQTRQIAHLKQDAAAQQLRIDRLAADLSTQQASVMTLQEHHEALLSQVDRLQRAVSRDTAVKRVRRAR</sequence>
<feature type="region of interest" description="Disordered" evidence="2">
    <location>
        <begin position="206"/>
        <end position="238"/>
    </location>
</feature>
<feature type="compositionally biased region" description="Low complexity" evidence="2">
    <location>
        <begin position="26"/>
        <end position="37"/>
    </location>
</feature>
<feature type="compositionally biased region" description="Basic and acidic residues" evidence="2">
    <location>
        <begin position="12"/>
        <end position="25"/>
    </location>
</feature>
<protein>
    <recommendedName>
        <fullName evidence="6">Flagellar hook-length control protein FliK</fullName>
    </recommendedName>
</protein>
<keyword evidence="1" id="KW-0175">Coiled coil</keyword>
<evidence type="ECO:0000256" key="3">
    <source>
        <dbReference type="SAM" id="Phobius"/>
    </source>
</evidence>
<keyword evidence="3" id="KW-0812">Transmembrane</keyword>
<dbReference type="RefSeq" id="WP_105797218.1">
    <property type="nucleotide sequence ID" value="NZ_JAGSWF010000022.1"/>
</dbReference>
<evidence type="ECO:0008006" key="6">
    <source>
        <dbReference type="Google" id="ProtNLM"/>
    </source>
</evidence>
<keyword evidence="3" id="KW-1133">Transmembrane helix</keyword>
<feature type="region of interest" description="Disordered" evidence="2">
    <location>
        <begin position="270"/>
        <end position="373"/>
    </location>
</feature>
<feature type="coiled-coil region" evidence="1">
    <location>
        <begin position="426"/>
        <end position="474"/>
    </location>
</feature>
<gene>
    <name evidence="4" type="ORF">C6Q15_25285</name>
</gene>
<evidence type="ECO:0000256" key="1">
    <source>
        <dbReference type="SAM" id="Coils"/>
    </source>
</evidence>
<name>A0A2S9ME17_9BURK</name>
<feature type="region of interest" description="Disordered" evidence="2">
    <location>
        <begin position="126"/>
        <end position="179"/>
    </location>
</feature>
<proteinExistence type="predicted"/>
<evidence type="ECO:0000313" key="4">
    <source>
        <dbReference type="EMBL" id="PRF55964.1"/>
    </source>
</evidence>
<feature type="compositionally biased region" description="Low complexity" evidence="2">
    <location>
        <begin position="166"/>
        <end position="176"/>
    </location>
</feature>
<comment type="caution">
    <text evidence="4">The sequence shown here is derived from an EMBL/GenBank/DDBJ whole genome shotgun (WGS) entry which is preliminary data.</text>
</comment>
<feature type="compositionally biased region" description="Low complexity" evidence="2">
    <location>
        <begin position="270"/>
        <end position="287"/>
    </location>
</feature>
<dbReference type="AlphaFoldDB" id="A0A2S9ME17"/>
<evidence type="ECO:0000313" key="5">
    <source>
        <dbReference type="Proteomes" id="UP000238982"/>
    </source>
</evidence>
<feature type="compositionally biased region" description="Low complexity" evidence="2">
    <location>
        <begin position="294"/>
        <end position="307"/>
    </location>
</feature>
<keyword evidence="3" id="KW-0472">Membrane</keyword>
<reference evidence="4 5" key="1">
    <citation type="submission" date="2018-03" db="EMBL/GenBank/DDBJ databases">
        <authorList>
            <person name="Keele B.F."/>
        </authorList>
    </citation>
    <scope>NUCLEOTIDE SEQUENCE [LARGE SCALE GENOMIC DNA]</scope>
    <source>
        <strain evidence="4 5">AU19729</strain>
    </source>
</reference>
<dbReference type="Proteomes" id="UP000238982">
    <property type="component" value="Unassembled WGS sequence"/>
</dbReference>
<accession>A0A2S9ME17</accession>
<feature type="compositionally biased region" description="Low complexity" evidence="2">
    <location>
        <begin position="317"/>
        <end position="328"/>
    </location>
</feature>
<feature type="region of interest" description="Disordered" evidence="2">
    <location>
        <begin position="1"/>
        <end position="104"/>
    </location>
</feature>
<feature type="compositionally biased region" description="Basic and acidic residues" evidence="2">
    <location>
        <begin position="334"/>
        <end position="344"/>
    </location>
</feature>
<dbReference type="EMBL" id="PVGH01000093">
    <property type="protein sequence ID" value="PRF55964.1"/>
    <property type="molecule type" value="Genomic_DNA"/>
</dbReference>